<proteinExistence type="inferred from homology"/>
<dbReference type="PANTHER" id="PTHR10372:SF27">
    <property type="entry name" value="ADHERENS JUNCTION PROTEIN P120"/>
    <property type="match status" value="1"/>
</dbReference>
<sequence length="790" mass="87153">MNSQQNSNIEQSLVSETGHVQTQYTAFQNFEQYTAAGYTNAPLYISKPTGMGTLTRIAPHCSTIGSQSKIETSTQEVSMPPGMEGHTLVPTVRYIQAPQFDEAPDFGIPGLPPCGMVEPHYTDEPAIPYGYTSDAANYGLPGVSANMKQFATRPFDNNLNGSESAIDSQCRSFVEGQGDFKLTPFATNSLNTVPPRIADKEDFIGGSDSDLCSTMRWRDPNLSEVISFLSNPNNAIKANAAAYLQHLCYMDDPNKQRTRTLGGIPPLIRLLSYDAPDIHKNACGALRNLSYGRQNDENKRGIKNAGGIEALVHLLCRSQETEVKELVTGVLWNMSSCEDIKRSIIDEALAAIVCNIIKPHSGWDPICCGETCFSTVFRNASGVLRNVSSAGEHARECLRNCEHLVESLLYVVRSSIEKNNIGNKTVENCVCILRNLSYRCQEVEDPNYDKHPFIIQERAVPSSSKGENLGCFGTSKKKKDVALSESQQDYIFSTEYAKNAGTHNKTNKGYEQLWQPEVVQFYLSLLQSCSNPETLEAAAGAIQNLSACYWQPSIDIRATVRKEKGLPILVELLRMEVDRVVCAVATALRNLAIDQRNKELIGKYAMRDLVQKLPSGNAQHDQNTSDDTITAVLATINEVIKKNPEFARSLLDAGGVDRLMNITRRKEQYTTCVIKFASQVLYTMWQHHELREVYKKNGWKEQDFVNKHFAAHSTPPSSPNNANNTLNRPMASQGRTRYEDRTIQRVPNSASYRNKDASGGGVGGGGGGGGGAVITNNDSALLSEMVRKQL</sequence>
<dbReference type="InParanoid" id="B4J6F5"/>
<dbReference type="STRING" id="7222.B4J6F5"/>
<dbReference type="InterPro" id="IPR000225">
    <property type="entry name" value="Armadillo"/>
</dbReference>
<dbReference type="Gene3D" id="1.25.10.10">
    <property type="entry name" value="Leucine-rich Repeat Variant"/>
    <property type="match status" value="1"/>
</dbReference>
<dbReference type="GO" id="GO:0005737">
    <property type="term" value="C:cytoplasm"/>
    <property type="evidence" value="ECO:0007669"/>
    <property type="project" value="TreeGrafter"/>
</dbReference>
<evidence type="ECO:0000256" key="1">
    <source>
        <dbReference type="ARBA" id="ARBA00004282"/>
    </source>
</evidence>
<evidence type="ECO:0000256" key="3">
    <source>
        <dbReference type="ARBA" id="ARBA00022737"/>
    </source>
</evidence>
<dbReference type="FunCoup" id="B4J6F5">
    <property type="interactions" value="483"/>
</dbReference>
<dbReference type="OrthoDB" id="3245100at2759"/>
<accession>B4J6F5</accession>
<dbReference type="AlphaFoldDB" id="B4J6F5"/>
<dbReference type="InterPro" id="IPR011989">
    <property type="entry name" value="ARM-like"/>
</dbReference>
<evidence type="ECO:0000313" key="8">
    <source>
        <dbReference type="EMBL" id="EDW01956.1"/>
    </source>
</evidence>
<dbReference type="GO" id="GO:0009653">
    <property type="term" value="P:anatomical structure morphogenesis"/>
    <property type="evidence" value="ECO:0007669"/>
    <property type="project" value="UniProtKB-ARBA"/>
</dbReference>
<feature type="repeat" description="ARM" evidence="6">
    <location>
        <begin position="306"/>
        <end position="349"/>
    </location>
</feature>
<dbReference type="Pfam" id="PF00514">
    <property type="entry name" value="Arm"/>
    <property type="match status" value="4"/>
</dbReference>
<protein>
    <submittedName>
        <fullName evidence="8">GH21722</fullName>
    </submittedName>
</protein>
<evidence type="ECO:0000256" key="2">
    <source>
        <dbReference type="ARBA" id="ARBA00005462"/>
    </source>
</evidence>
<feature type="repeat" description="ARM" evidence="6">
    <location>
        <begin position="564"/>
        <end position="601"/>
    </location>
</feature>
<dbReference type="KEGG" id="dgr:6560877"/>
<dbReference type="PANTHER" id="PTHR10372">
    <property type="entry name" value="PLAKOPHILLIN-RELATED"/>
    <property type="match status" value="1"/>
</dbReference>
<dbReference type="FunFam" id="1.25.10.10:FF:000336">
    <property type="entry name" value="Catenin delta-2"/>
    <property type="match status" value="1"/>
</dbReference>
<dbReference type="SUPFAM" id="SSF48371">
    <property type="entry name" value="ARM repeat"/>
    <property type="match status" value="1"/>
</dbReference>
<dbReference type="GO" id="GO:0098609">
    <property type="term" value="P:cell-cell adhesion"/>
    <property type="evidence" value="ECO:0007669"/>
    <property type="project" value="InterPro"/>
</dbReference>
<evidence type="ECO:0000256" key="7">
    <source>
        <dbReference type="SAM" id="MobiDB-lite"/>
    </source>
</evidence>
<evidence type="ECO:0000256" key="5">
    <source>
        <dbReference type="ARBA" id="ARBA00022949"/>
    </source>
</evidence>
<evidence type="ECO:0000256" key="6">
    <source>
        <dbReference type="PROSITE-ProRule" id="PRU00259"/>
    </source>
</evidence>
<keyword evidence="4" id="KW-0130">Cell adhesion</keyword>
<evidence type="ECO:0000313" key="9">
    <source>
        <dbReference type="Proteomes" id="UP000001070"/>
    </source>
</evidence>
<gene>
    <name evidence="8" type="primary">Dgri\GH21722</name>
    <name evidence="8" type="ORF">Dgri_GH21722</name>
</gene>
<feature type="compositionally biased region" description="Gly residues" evidence="7">
    <location>
        <begin position="758"/>
        <end position="770"/>
    </location>
</feature>
<dbReference type="GO" id="GO:0005634">
    <property type="term" value="C:nucleus"/>
    <property type="evidence" value="ECO:0007669"/>
    <property type="project" value="TreeGrafter"/>
</dbReference>
<name>B4J6F5_DROGR</name>
<feature type="region of interest" description="Disordered" evidence="7">
    <location>
        <begin position="710"/>
        <end position="770"/>
    </location>
</feature>
<dbReference type="GO" id="GO:0005886">
    <property type="term" value="C:plasma membrane"/>
    <property type="evidence" value="ECO:0007669"/>
    <property type="project" value="TreeGrafter"/>
</dbReference>
<dbReference type="eggNOG" id="KOG1048">
    <property type="taxonomic scope" value="Eukaryota"/>
</dbReference>
<keyword evidence="3" id="KW-0677">Repeat</keyword>
<reference evidence="8 9" key="1">
    <citation type="journal article" date="2007" name="Nature">
        <title>Evolution of genes and genomes on the Drosophila phylogeny.</title>
        <authorList>
            <consortium name="Drosophila 12 Genomes Consortium"/>
            <person name="Clark A.G."/>
            <person name="Eisen M.B."/>
            <person name="Smith D.R."/>
            <person name="Bergman C.M."/>
            <person name="Oliver B."/>
            <person name="Markow T.A."/>
            <person name="Kaufman T.C."/>
            <person name="Kellis M."/>
            <person name="Gelbart W."/>
            <person name="Iyer V.N."/>
            <person name="Pollard D.A."/>
            <person name="Sackton T.B."/>
            <person name="Larracuente A.M."/>
            <person name="Singh N.D."/>
            <person name="Abad J.P."/>
            <person name="Abt D.N."/>
            <person name="Adryan B."/>
            <person name="Aguade M."/>
            <person name="Akashi H."/>
            <person name="Anderson W.W."/>
            <person name="Aquadro C.F."/>
            <person name="Ardell D.H."/>
            <person name="Arguello R."/>
            <person name="Artieri C.G."/>
            <person name="Barbash D.A."/>
            <person name="Barker D."/>
            <person name="Barsanti P."/>
            <person name="Batterham P."/>
            <person name="Batzoglou S."/>
            <person name="Begun D."/>
            <person name="Bhutkar A."/>
            <person name="Blanco E."/>
            <person name="Bosak S.A."/>
            <person name="Bradley R.K."/>
            <person name="Brand A.D."/>
            <person name="Brent M.R."/>
            <person name="Brooks A.N."/>
            <person name="Brown R.H."/>
            <person name="Butlin R.K."/>
            <person name="Caggese C."/>
            <person name="Calvi B.R."/>
            <person name="Bernardo de Carvalho A."/>
            <person name="Caspi A."/>
            <person name="Castrezana S."/>
            <person name="Celniker S.E."/>
            <person name="Chang J.L."/>
            <person name="Chapple C."/>
            <person name="Chatterji S."/>
            <person name="Chinwalla A."/>
            <person name="Civetta A."/>
            <person name="Clifton S.W."/>
            <person name="Comeron J.M."/>
            <person name="Costello J.C."/>
            <person name="Coyne J.A."/>
            <person name="Daub J."/>
            <person name="David R.G."/>
            <person name="Delcher A.L."/>
            <person name="Delehaunty K."/>
            <person name="Do C.B."/>
            <person name="Ebling H."/>
            <person name="Edwards K."/>
            <person name="Eickbush T."/>
            <person name="Evans J.D."/>
            <person name="Filipski A."/>
            <person name="Findeiss S."/>
            <person name="Freyhult E."/>
            <person name="Fulton L."/>
            <person name="Fulton R."/>
            <person name="Garcia A.C."/>
            <person name="Gardiner A."/>
            <person name="Garfield D.A."/>
            <person name="Garvin B.E."/>
            <person name="Gibson G."/>
            <person name="Gilbert D."/>
            <person name="Gnerre S."/>
            <person name="Godfrey J."/>
            <person name="Good R."/>
            <person name="Gotea V."/>
            <person name="Gravely B."/>
            <person name="Greenberg A.J."/>
            <person name="Griffiths-Jones S."/>
            <person name="Gross S."/>
            <person name="Guigo R."/>
            <person name="Gustafson E.A."/>
            <person name="Haerty W."/>
            <person name="Hahn M.W."/>
            <person name="Halligan D.L."/>
            <person name="Halpern A.L."/>
            <person name="Halter G.M."/>
            <person name="Han M.V."/>
            <person name="Heger A."/>
            <person name="Hillier L."/>
            <person name="Hinrichs A.S."/>
            <person name="Holmes I."/>
            <person name="Hoskins R.A."/>
            <person name="Hubisz M.J."/>
            <person name="Hultmark D."/>
            <person name="Huntley M.A."/>
            <person name="Jaffe D.B."/>
            <person name="Jagadeeshan S."/>
            <person name="Jeck W.R."/>
            <person name="Johnson J."/>
            <person name="Jones C.D."/>
            <person name="Jordan W.C."/>
            <person name="Karpen G.H."/>
            <person name="Kataoka E."/>
            <person name="Keightley P.D."/>
            <person name="Kheradpour P."/>
            <person name="Kirkness E.F."/>
            <person name="Koerich L.B."/>
            <person name="Kristiansen K."/>
            <person name="Kudrna D."/>
            <person name="Kulathinal R.J."/>
            <person name="Kumar S."/>
            <person name="Kwok R."/>
            <person name="Lander E."/>
            <person name="Langley C.H."/>
            <person name="Lapoint R."/>
            <person name="Lazzaro B.P."/>
            <person name="Lee S.J."/>
            <person name="Levesque L."/>
            <person name="Li R."/>
            <person name="Lin C.F."/>
            <person name="Lin M.F."/>
            <person name="Lindblad-Toh K."/>
            <person name="Llopart A."/>
            <person name="Long M."/>
            <person name="Low L."/>
            <person name="Lozovsky E."/>
            <person name="Lu J."/>
            <person name="Luo M."/>
            <person name="Machado C.A."/>
            <person name="Makalowski W."/>
            <person name="Marzo M."/>
            <person name="Matsuda M."/>
            <person name="Matzkin L."/>
            <person name="McAllister B."/>
            <person name="McBride C.S."/>
            <person name="McKernan B."/>
            <person name="McKernan K."/>
            <person name="Mendez-Lago M."/>
            <person name="Minx P."/>
            <person name="Mollenhauer M.U."/>
            <person name="Montooth K."/>
            <person name="Mount S.M."/>
            <person name="Mu X."/>
            <person name="Myers E."/>
            <person name="Negre B."/>
            <person name="Newfeld S."/>
            <person name="Nielsen R."/>
            <person name="Noor M.A."/>
            <person name="O'Grady P."/>
            <person name="Pachter L."/>
            <person name="Papaceit M."/>
            <person name="Parisi M.J."/>
            <person name="Parisi M."/>
            <person name="Parts L."/>
            <person name="Pedersen J.S."/>
            <person name="Pesole G."/>
            <person name="Phillippy A.M."/>
            <person name="Ponting C.P."/>
            <person name="Pop M."/>
            <person name="Porcelli D."/>
            <person name="Powell J.R."/>
            <person name="Prohaska S."/>
            <person name="Pruitt K."/>
            <person name="Puig M."/>
            <person name="Quesneville H."/>
            <person name="Ram K.R."/>
            <person name="Rand D."/>
            <person name="Rasmussen M.D."/>
            <person name="Reed L.K."/>
            <person name="Reenan R."/>
            <person name="Reily A."/>
            <person name="Remington K.A."/>
            <person name="Rieger T.T."/>
            <person name="Ritchie M.G."/>
            <person name="Robin C."/>
            <person name="Rogers Y.H."/>
            <person name="Rohde C."/>
            <person name="Rozas J."/>
            <person name="Rubenfield M.J."/>
            <person name="Ruiz A."/>
            <person name="Russo S."/>
            <person name="Salzberg S.L."/>
            <person name="Sanchez-Gracia A."/>
            <person name="Saranga D.J."/>
            <person name="Sato H."/>
            <person name="Schaeffer S.W."/>
            <person name="Schatz M.C."/>
            <person name="Schlenke T."/>
            <person name="Schwartz R."/>
            <person name="Segarra C."/>
            <person name="Singh R.S."/>
            <person name="Sirot L."/>
            <person name="Sirota M."/>
            <person name="Sisneros N.B."/>
            <person name="Smith C.D."/>
            <person name="Smith T.F."/>
            <person name="Spieth J."/>
            <person name="Stage D.E."/>
            <person name="Stark A."/>
            <person name="Stephan W."/>
            <person name="Strausberg R.L."/>
            <person name="Strempel S."/>
            <person name="Sturgill D."/>
            <person name="Sutton G."/>
            <person name="Sutton G.G."/>
            <person name="Tao W."/>
            <person name="Teichmann S."/>
            <person name="Tobari Y.N."/>
            <person name="Tomimura Y."/>
            <person name="Tsolas J.M."/>
            <person name="Valente V.L."/>
            <person name="Venter E."/>
            <person name="Venter J.C."/>
            <person name="Vicario S."/>
            <person name="Vieira F.G."/>
            <person name="Vilella A.J."/>
            <person name="Villasante A."/>
            <person name="Walenz B."/>
            <person name="Wang J."/>
            <person name="Wasserman M."/>
            <person name="Watts T."/>
            <person name="Wilson D."/>
            <person name="Wilson R.K."/>
            <person name="Wing R.A."/>
            <person name="Wolfner M.F."/>
            <person name="Wong A."/>
            <person name="Wong G.K."/>
            <person name="Wu C.I."/>
            <person name="Wu G."/>
            <person name="Yamamoto D."/>
            <person name="Yang H.P."/>
            <person name="Yang S.P."/>
            <person name="Yorke J.A."/>
            <person name="Yoshida K."/>
            <person name="Zdobnov E."/>
            <person name="Zhang P."/>
            <person name="Zhang Y."/>
            <person name="Zimin A.V."/>
            <person name="Baldwin J."/>
            <person name="Abdouelleil A."/>
            <person name="Abdulkadir J."/>
            <person name="Abebe A."/>
            <person name="Abera B."/>
            <person name="Abreu J."/>
            <person name="Acer S.C."/>
            <person name="Aftuck L."/>
            <person name="Alexander A."/>
            <person name="An P."/>
            <person name="Anderson E."/>
            <person name="Anderson S."/>
            <person name="Arachi H."/>
            <person name="Azer M."/>
            <person name="Bachantsang P."/>
            <person name="Barry A."/>
            <person name="Bayul T."/>
            <person name="Berlin A."/>
            <person name="Bessette D."/>
            <person name="Bloom T."/>
            <person name="Blye J."/>
            <person name="Boguslavskiy L."/>
            <person name="Bonnet C."/>
            <person name="Boukhgalter B."/>
            <person name="Bourzgui I."/>
            <person name="Brown A."/>
            <person name="Cahill P."/>
            <person name="Channer S."/>
            <person name="Cheshatsang Y."/>
            <person name="Chuda L."/>
            <person name="Citroen M."/>
            <person name="Collymore A."/>
            <person name="Cooke P."/>
            <person name="Costello M."/>
            <person name="D'Aco K."/>
            <person name="Daza R."/>
            <person name="De Haan G."/>
            <person name="DeGray S."/>
            <person name="DeMaso C."/>
            <person name="Dhargay N."/>
            <person name="Dooley K."/>
            <person name="Dooley E."/>
            <person name="Doricent M."/>
            <person name="Dorje P."/>
            <person name="Dorjee K."/>
            <person name="Dupes A."/>
            <person name="Elong R."/>
            <person name="Falk J."/>
            <person name="Farina A."/>
            <person name="Faro S."/>
            <person name="Ferguson D."/>
            <person name="Fisher S."/>
            <person name="Foley C.D."/>
            <person name="Franke A."/>
            <person name="Friedrich D."/>
            <person name="Gadbois L."/>
            <person name="Gearin G."/>
            <person name="Gearin C.R."/>
            <person name="Giannoukos G."/>
            <person name="Goode T."/>
            <person name="Graham J."/>
            <person name="Grandbois E."/>
            <person name="Grewal S."/>
            <person name="Gyaltsen K."/>
            <person name="Hafez N."/>
            <person name="Hagos B."/>
            <person name="Hall J."/>
            <person name="Henson C."/>
            <person name="Hollinger A."/>
            <person name="Honan T."/>
            <person name="Huard M.D."/>
            <person name="Hughes L."/>
            <person name="Hurhula B."/>
            <person name="Husby M.E."/>
            <person name="Kamat A."/>
            <person name="Kanga B."/>
            <person name="Kashin S."/>
            <person name="Khazanovich D."/>
            <person name="Kisner P."/>
            <person name="Lance K."/>
            <person name="Lara M."/>
            <person name="Lee W."/>
            <person name="Lennon N."/>
            <person name="Letendre F."/>
            <person name="LeVine R."/>
            <person name="Lipovsky A."/>
            <person name="Liu X."/>
            <person name="Liu J."/>
            <person name="Liu S."/>
            <person name="Lokyitsang T."/>
            <person name="Lokyitsang Y."/>
            <person name="Lubonja R."/>
            <person name="Lui A."/>
            <person name="MacDonald P."/>
            <person name="Magnisalis V."/>
            <person name="Maru K."/>
            <person name="Matthews C."/>
            <person name="McCusker W."/>
            <person name="McDonough S."/>
            <person name="Mehta T."/>
            <person name="Meldrim J."/>
            <person name="Meneus L."/>
            <person name="Mihai O."/>
            <person name="Mihalev A."/>
            <person name="Mihova T."/>
            <person name="Mittelman R."/>
            <person name="Mlenga V."/>
            <person name="Montmayeur A."/>
            <person name="Mulrain L."/>
            <person name="Navidi A."/>
            <person name="Naylor J."/>
            <person name="Negash T."/>
            <person name="Nguyen T."/>
            <person name="Nguyen N."/>
            <person name="Nicol R."/>
            <person name="Norbu C."/>
            <person name="Norbu N."/>
            <person name="Novod N."/>
            <person name="O'Neill B."/>
            <person name="Osman S."/>
            <person name="Markiewicz E."/>
            <person name="Oyono O.L."/>
            <person name="Patti C."/>
            <person name="Phunkhang P."/>
            <person name="Pierre F."/>
            <person name="Priest M."/>
            <person name="Raghuraman S."/>
            <person name="Rege F."/>
            <person name="Reyes R."/>
            <person name="Rise C."/>
            <person name="Rogov P."/>
            <person name="Ross K."/>
            <person name="Ryan E."/>
            <person name="Settipalli S."/>
            <person name="Shea T."/>
            <person name="Sherpa N."/>
            <person name="Shi L."/>
            <person name="Shih D."/>
            <person name="Sparrow T."/>
            <person name="Spaulding J."/>
            <person name="Stalker J."/>
            <person name="Stange-Thomann N."/>
            <person name="Stavropoulos S."/>
            <person name="Stone C."/>
            <person name="Strader C."/>
            <person name="Tesfaye S."/>
            <person name="Thomson T."/>
            <person name="Thoulutsang Y."/>
            <person name="Thoulutsang D."/>
            <person name="Topham K."/>
            <person name="Topping I."/>
            <person name="Tsamla T."/>
            <person name="Vassiliev H."/>
            <person name="Vo A."/>
            <person name="Wangchuk T."/>
            <person name="Wangdi T."/>
            <person name="Weiand M."/>
            <person name="Wilkinson J."/>
            <person name="Wilson A."/>
            <person name="Yadav S."/>
            <person name="Young G."/>
            <person name="Yu Q."/>
            <person name="Zembek L."/>
            <person name="Zhong D."/>
            <person name="Zimmer A."/>
            <person name="Zwirko Z."/>
            <person name="Jaffe D.B."/>
            <person name="Alvarez P."/>
            <person name="Brockman W."/>
            <person name="Butler J."/>
            <person name="Chin C."/>
            <person name="Gnerre S."/>
            <person name="Grabherr M."/>
            <person name="Kleber M."/>
            <person name="Mauceli E."/>
            <person name="MacCallum I."/>
        </authorList>
    </citation>
    <scope>NUCLEOTIDE SEQUENCE [LARGE SCALE GENOMIC DNA]</scope>
    <source>
        <strain evidence="9">Tucson 15287-2541.00</strain>
    </source>
</reference>
<feature type="compositionally biased region" description="Low complexity" evidence="7">
    <location>
        <begin position="711"/>
        <end position="725"/>
    </location>
</feature>
<dbReference type="PhylomeDB" id="B4J6F5"/>
<comment type="subcellular location">
    <subcellularLocation>
        <location evidence="1">Cell junction</location>
    </subcellularLocation>
</comment>
<dbReference type="SMART" id="SM00185">
    <property type="entry name" value="ARM"/>
    <property type="match status" value="6"/>
</dbReference>
<dbReference type="OMA" id="YTMWQHH"/>
<dbReference type="GO" id="GO:0005912">
    <property type="term" value="C:adherens junction"/>
    <property type="evidence" value="ECO:0007669"/>
    <property type="project" value="TreeGrafter"/>
</dbReference>
<dbReference type="PROSITE" id="PS50176">
    <property type="entry name" value="ARM_REPEAT"/>
    <property type="match status" value="3"/>
</dbReference>
<keyword evidence="9" id="KW-1185">Reference proteome</keyword>
<organism evidence="9">
    <name type="scientific">Drosophila grimshawi</name>
    <name type="common">Hawaiian fruit fly</name>
    <name type="synonym">Idiomyia grimshawi</name>
    <dbReference type="NCBI Taxonomy" id="7222"/>
    <lineage>
        <taxon>Eukaryota</taxon>
        <taxon>Metazoa</taxon>
        <taxon>Ecdysozoa</taxon>
        <taxon>Arthropoda</taxon>
        <taxon>Hexapoda</taxon>
        <taxon>Insecta</taxon>
        <taxon>Pterygota</taxon>
        <taxon>Neoptera</taxon>
        <taxon>Endopterygota</taxon>
        <taxon>Diptera</taxon>
        <taxon>Brachycera</taxon>
        <taxon>Muscomorpha</taxon>
        <taxon>Ephydroidea</taxon>
        <taxon>Drosophilidae</taxon>
        <taxon>Drosophila</taxon>
        <taxon>Hawaiian Drosophila</taxon>
    </lineage>
</organism>
<keyword evidence="5" id="KW-0965">Cell junction</keyword>
<comment type="similarity">
    <text evidence="2">Belongs to the beta-catenin family.</text>
</comment>
<dbReference type="EMBL" id="CH916367">
    <property type="protein sequence ID" value="EDW01956.1"/>
    <property type="molecule type" value="Genomic_DNA"/>
</dbReference>
<dbReference type="InterPro" id="IPR016024">
    <property type="entry name" value="ARM-type_fold"/>
</dbReference>
<dbReference type="Proteomes" id="UP000001070">
    <property type="component" value="Unassembled WGS sequence"/>
</dbReference>
<dbReference type="InterPro" id="IPR028435">
    <property type="entry name" value="Plakophilin/d_Catenin"/>
</dbReference>
<feature type="repeat" description="ARM" evidence="6">
    <location>
        <begin position="262"/>
        <end position="297"/>
    </location>
</feature>
<evidence type="ECO:0000256" key="4">
    <source>
        <dbReference type="ARBA" id="ARBA00022889"/>
    </source>
</evidence>
<dbReference type="HOGENOM" id="CLU_009111_0_0_1"/>